<sequence>MINFSMYSFYNIELTTYILPPFGVIIQKILLIFANFLGFLGIFCEFFPKFHFFII</sequence>
<keyword evidence="1" id="KW-0812">Transmembrane</keyword>
<dbReference type="AlphaFoldDB" id="N9UAU4"/>
<evidence type="ECO:0000313" key="3">
    <source>
        <dbReference type="Proteomes" id="UP000013137"/>
    </source>
</evidence>
<dbReference type="EMBL" id="AMWK01000004">
    <property type="protein sequence ID" value="ENY54063.1"/>
    <property type="molecule type" value="Genomic_DNA"/>
</dbReference>
<keyword evidence="1" id="KW-0472">Membrane</keyword>
<feature type="transmembrane region" description="Helical" evidence="1">
    <location>
        <begin position="25"/>
        <end position="47"/>
    </location>
</feature>
<reference evidence="2 3" key="1">
    <citation type="journal article" date="2013" name="Genome Announc.">
        <title>Draft Genome Sequences of Mycoplasma alkalescens, Mycoplasma arginini, and Mycoplasma bovigenitalium, Three Species with Equivocal Pathogenic Status for Cattle.</title>
        <authorList>
            <person name="Manso-Silvan L."/>
            <person name="Tardy F."/>
            <person name="Baranowski E."/>
            <person name="Barre A."/>
            <person name="Blanchard A."/>
            <person name="Breton M."/>
            <person name="Couture C."/>
            <person name="Citti C."/>
            <person name="Dordet-Frisoni E."/>
            <person name="Dupuy V."/>
            <person name="Gaurivaud P."/>
            <person name="Jacob D."/>
            <person name="Lemaitre C."/>
            <person name="Nikolski M."/>
            <person name="Nouvel L.X."/>
            <person name="Poumarat F."/>
            <person name="Thebault P."/>
            <person name="Theil S."/>
            <person name="Thiaucourt F."/>
            <person name="Sirand-Pugnet P."/>
        </authorList>
    </citation>
    <scope>NUCLEOTIDE SEQUENCE [LARGE SCALE GENOMIC DNA]</scope>
    <source>
        <strain evidence="2 3">14918</strain>
    </source>
</reference>
<gene>
    <name evidence="2" type="ORF">MALK_1250</name>
</gene>
<keyword evidence="3" id="KW-1185">Reference proteome</keyword>
<dbReference type="Proteomes" id="UP000013137">
    <property type="component" value="Unassembled WGS sequence"/>
</dbReference>
<proteinExistence type="predicted"/>
<protein>
    <submittedName>
        <fullName evidence="2">Uncharacterized protein</fullName>
    </submittedName>
</protein>
<evidence type="ECO:0000313" key="2">
    <source>
        <dbReference type="EMBL" id="ENY54063.1"/>
    </source>
</evidence>
<name>N9UAU4_9BACT</name>
<accession>N9UAU4</accession>
<evidence type="ECO:0000256" key="1">
    <source>
        <dbReference type="SAM" id="Phobius"/>
    </source>
</evidence>
<keyword evidence="1" id="KW-1133">Transmembrane helix</keyword>
<organism evidence="2 3">
    <name type="scientific">Metamycoplasma alkalescens 14918</name>
    <dbReference type="NCBI Taxonomy" id="1188234"/>
    <lineage>
        <taxon>Bacteria</taxon>
        <taxon>Bacillati</taxon>
        <taxon>Mycoplasmatota</taxon>
        <taxon>Mycoplasmoidales</taxon>
        <taxon>Metamycoplasmataceae</taxon>
        <taxon>Metamycoplasma</taxon>
    </lineage>
</organism>
<comment type="caution">
    <text evidence="2">The sequence shown here is derived from an EMBL/GenBank/DDBJ whole genome shotgun (WGS) entry which is preliminary data.</text>
</comment>